<evidence type="ECO:0000313" key="3">
    <source>
        <dbReference type="Proteomes" id="UP001208570"/>
    </source>
</evidence>
<accession>A0AAD9JVD7</accession>
<evidence type="ECO:0008006" key="4">
    <source>
        <dbReference type="Google" id="ProtNLM"/>
    </source>
</evidence>
<organism evidence="2 3">
    <name type="scientific">Paralvinella palmiformis</name>
    <dbReference type="NCBI Taxonomy" id="53620"/>
    <lineage>
        <taxon>Eukaryota</taxon>
        <taxon>Metazoa</taxon>
        <taxon>Spiralia</taxon>
        <taxon>Lophotrochozoa</taxon>
        <taxon>Annelida</taxon>
        <taxon>Polychaeta</taxon>
        <taxon>Sedentaria</taxon>
        <taxon>Canalipalpata</taxon>
        <taxon>Terebellida</taxon>
        <taxon>Terebelliformia</taxon>
        <taxon>Alvinellidae</taxon>
        <taxon>Paralvinella</taxon>
    </lineage>
</organism>
<proteinExistence type="predicted"/>
<keyword evidence="1" id="KW-0812">Transmembrane</keyword>
<protein>
    <recommendedName>
        <fullName evidence="4">SUEL-type lectin domain-containing protein</fullName>
    </recommendedName>
</protein>
<reference evidence="2" key="1">
    <citation type="journal article" date="2023" name="Mol. Biol. Evol.">
        <title>Third-Generation Sequencing Reveals the Adaptive Role of the Epigenome in Three Deep-Sea Polychaetes.</title>
        <authorList>
            <person name="Perez M."/>
            <person name="Aroh O."/>
            <person name="Sun Y."/>
            <person name="Lan Y."/>
            <person name="Juniper S.K."/>
            <person name="Young C.R."/>
            <person name="Angers B."/>
            <person name="Qian P.Y."/>
        </authorList>
    </citation>
    <scope>NUCLEOTIDE SEQUENCE</scope>
    <source>
        <strain evidence="2">P08H-3</strain>
    </source>
</reference>
<evidence type="ECO:0000313" key="2">
    <source>
        <dbReference type="EMBL" id="KAK2159916.1"/>
    </source>
</evidence>
<feature type="transmembrane region" description="Helical" evidence="1">
    <location>
        <begin position="282"/>
        <end position="306"/>
    </location>
</feature>
<dbReference type="Proteomes" id="UP001208570">
    <property type="component" value="Unassembled WGS sequence"/>
</dbReference>
<keyword evidence="1" id="KW-1133">Transmembrane helix</keyword>
<keyword evidence="1" id="KW-0472">Membrane</keyword>
<evidence type="ECO:0000256" key="1">
    <source>
        <dbReference type="SAM" id="Phobius"/>
    </source>
</evidence>
<keyword evidence="3" id="KW-1185">Reference proteome</keyword>
<comment type="caution">
    <text evidence="2">The sequence shown here is derived from an EMBL/GenBank/DDBJ whole genome shotgun (WGS) entry which is preliminary data.</text>
</comment>
<dbReference type="PANTHER" id="PTHR46780">
    <property type="entry name" value="PROTEIN EVA-1"/>
    <property type="match status" value="1"/>
</dbReference>
<name>A0AAD9JVD7_9ANNE</name>
<dbReference type="EMBL" id="JAODUP010000143">
    <property type="protein sequence ID" value="KAK2159916.1"/>
    <property type="molecule type" value="Genomic_DNA"/>
</dbReference>
<dbReference type="AlphaFoldDB" id="A0AAD9JVD7"/>
<dbReference type="CDD" id="cd22823">
    <property type="entry name" value="Gal_Rha_Lectin"/>
    <property type="match status" value="1"/>
</dbReference>
<gene>
    <name evidence="2" type="ORF">LSH36_143g01023</name>
</gene>
<sequence>MTHALYGRMRLGRCVRKDLGYVGCYTNALNELDFLCSGRQKCEVRIPYLGTILELRLACLEELKNYLEAAFKCVKVVTPKQKSCLSSQPILIKQSSGYIASTTTFKTACGSHSAPWLIRAERGQRINITLHDYTRGYHTLGDNREIHKATSCHAYAVAKEQNHREAVTVCGGGSRIRHVLTTIANQLEIRVLQGTNSRRSYFLLEFQIIGCTDPSLAPEYTFQRLRDQVRVSCEATGETWILTCDSSQWTGVIGNCSSTGLHDDDEYGFRLVMGSISMSTEVSIVVVLAVACVIGLCILLTGLCYVRRRAYHRHGNRSAGDYAAAGGHYETQVQGHSEDAYKVQDGYCRTENMFTGNDYACIVSNQCGERVTMTSACTCDVASRAGYGSRAITWPANAQHRCMECSSQFDDPDSSSSCRSDDPIHLDQLEKTCYACDPDLDVTKFTMKL</sequence>